<feature type="region of interest" description="Disordered" evidence="1">
    <location>
        <begin position="1"/>
        <end position="242"/>
    </location>
</feature>
<feature type="compositionally biased region" description="Low complexity" evidence="1">
    <location>
        <begin position="31"/>
        <end position="50"/>
    </location>
</feature>
<comment type="caution">
    <text evidence="3">The sequence shown here is derived from an EMBL/GenBank/DDBJ whole genome shotgun (WGS) entry which is preliminary data.</text>
</comment>
<feature type="compositionally biased region" description="Gly residues" evidence="1">
    <location>
        <begin position="99"/>
        <end position="122"/>
    </location>
</feature>
<accession>A0A931DSU2</accession>
<gene>
    <name evidence="3" type="ORF">IW256_007410</name>
</gene>
<dbReference type="Proteomes" id="UP000614047">
    <property type="component" value="Unassembled WGS sequence"/>
</dbReference>
<sequence>MLADPGTGAAGDQTMVVPMPTGAAPPPPGASHPSPGASGSSGSSDESTAPWSLVDEPDDDDGGFTVAAPPPPPSWATSDQPSPGGAPGPAPGLAPGAGPAPGGFGGTPPSGFGEAPGFGEASGFGDAPGAPSESIVPESWYRPRKPDAHGAEPEQRNEPAQWAPQPPPPPASGPAWGAGPAPDPHGQTAVYDAGTHPGGATRMDQPPVPMGAPMGPMDGSLGPAMGPSGAHGYPPPEHSSSKASKPLLITVTALVVVAVVAVGLVLWPGGDDKPPAAKASPSPSNNTPVAQKQPISPAKQQAAKVNDLLNASADTRRQLAQALNGTSKCETLPTAIKGFQGVAQRRKNQLRRAQGLKLDKLKNGERMRVSLRQSFQASLEADLRLLSWANQARRKCRGKPRPDVSRAKGRIPAERRATIAKKQFVTLWNPVARATGHPPRAWNGL</sequence>
<keyword evidence="2" id="KW-0812">Transmembrane</keyword>
<feature type="compositionally biased region" description="Basic and acidic residues" evidence="1">
    <location>
        <begin position="144"/>
        <end position="157"/>
    </location>
</feature>
<dbReference type="RefSeq" id="WP_197015375.1">
    <property type="nucleotide sequence ID" value="NZ_BAABES010000015.1"/>
</dbReference>
<reference evidence="3" key="1">
    <citation type="submission" date="2020-11" db="EMBL/GenBank/DDBJ databases">
        <title>Sequencing the genomes of 1000 actinobacteria strains.</title>
        <authorList>
            <person name="Klenk H.-P."/>
        </authorList>
    </citation>
    <scope>NUCLEOTIDE SEQUENCE</scope>
    <source>
        <strain evidence="3">DSM 43175</strain>
    </source>
</reference>
<dbReference type="EMBL" id="JADOUA010000001">
    <property type="protein sequence ID" value="MBG6093297.1"/>
    <property type="molecule type" value="Genomic_DNA"/>
</dbReference>
<evidence type="ECO:0000256" key="2">
    <source>
        <dbReference type="SAM" id="Phobius"/>
    </source>
</evidence>
<feature type="transmembrane region" description="Helical" evidence="2">
    <location>
        <begin position="247"/>
        <end position="267"/>
    </location>
</feature>
<name>A0A931DSU2_9ACTN</name>
<keyword evidence="4" id="KW-1185">Reference proteome</keyword>
<proteinExistence type="predicted"/>
<evidence type="ECO:0000313" key="4">
    <source>
        <dbReference type="Proteomes" id="UP000614047"/>
    </source>
</evidence>
<dbReference type="AlphaFoldDB" id="A0A931DSU2"/>
<feature type="compositionally biased region" description="Polar residues" evidence="1">
    <location>
        <begin position="285"/>
        <end position="294"/>
    </location>
</feature>
<feature type="region of interest" description="Disordered" evidence="1">
    <location>
        <begin position="273"/>
        <end position="300"/>
    </location>
</feature>
<keyword evidence="2" id="KW-1133">Transmembrane helix</keyword>
<protein>
    <submittedName>
        <fullName evidence="3">Uncharacterized protein</fullName>
    </submittedName>
</protein>
<evidence type="ECO:0000313" key="3">
    <source>
        <dbReference type="EMBL" id="MBG6093297.1"/>
    </source>
</evidence>
<organism evidence="3 4">
    <name type="scientific">Actinomadura viridis</name>
    <dbReference type="NCBI Taxonomy" id="58110"/>
    <lineage>
        <taxon>Bacteria</taxon>
        <taxon>Bacillati</taxon>
        <taxon>Actinomycetota</taxon>
        <taxon>Actinomycetes</taxon>
        <taxon>Streptosporangiales</taxon>
        <taxon>Thermomonosporaceae</taxon>
        <taxon>Actinomadura</taxon>
    </lineage>
</organism>
<evidence type="ECO:0000256" key="1">
    <source>
        <dbReference type="SAM" id="MobiDB-lite"/>
    </source>
</evidence>
<keyword evidence="2" id="KW-0472">Membrane</keyword>